<accession>A0A9P3FZB0</accession>
<protein>
    <submittedName>
        <fullName evidence="2">Uncharacterized protein</fullName>
    </submittedName>
</protein>
<dbReference type="AlphaFoldDB" id="A0A9P3FZB0"/>
<sequence>MHCQRDAPATSARGRISELSALQPGLHWPRQRALSTAPEVPTVRARAYPGDLRAVTTCAVHAISHRSASGPALGRALSRPPAAPADSNCGSARCPRRRPRAAAWPRAASPIVRSGRRAPRR</sequence>
<feature type="region of interest" description="Disordered" evidence="1">
    <location>
        <begin position="68"/>
        <end position="121"/>
    </location>
</feature>
<proteinExistence type="predicted"/>
<name>A0A9P3FZB0_9APHY</name>
<dbReference type="EMBL" id="BPQB01000002">
    <property type="protein sequence ID" value="GJE85277.1"/>
    <property type="molecule type" value="Genomic_DNA"/>
</dbReference>
<keyword evidence="3" id="KW-1185">Reference proteome</keyword>
<dbReference type="Proteomes" id="UP000703269">
    <property type="component" value="Unassembled WGS sequence"/>
</dbReference>
<comment type="caution">
    <text evidence="2">The sequence shown here is derived from an EMBL/GenBank/DDBJ whole genome shotgun (WGS) entry which is preliminary data.</text>
</comment>
<reference evidence="2 3" key="1">
    <citation type="submission" date="2021-08" db="EMBL/GenBank/DDBJ databases">
        <title>Draft Genome Sequence of Phanerochaete sordida strain YK-624.</title>
        <authorList>
            <person name="Mori T."/>
            <person name="Dohra H."/>
            <person name="Suzuki T."/>
            <person name="Kawagishi H."/>
            <person name="Hirai H."/>
        </authorList>
    </citation>
    <scope>NUCLEOTIDE SEQUENCE [LARGE SCALE GENOMIC DNA]</scope>
    <source>
        <strain evidence="2 3">YK-624</strain>
    </source>
</reference>
<organism evidence="2 3">
    <name type="scientific">Phanerochaete sordida</name>
    <dbReference type="NCBI Taxonomy" id="48140"/>
    <lineage>
        <taxon>Eukaryota</taxon>
        <taxon>Fungi</taxon>
        <taxon>Dikarya</taxon>
        <taxon>Basidiomycota</taxon>
        <taxon>Agaricomycotina</taxon>
        <taxon>Agaricomycetes</taxon>
        <taxon>Polyporales</taxon>
        <taxon>Phanerochaetaceae</taxon>
        <taxon>Phanerochaete</taxon>
    </lineage>
</organism>
<evidence type="ECO:0000313" key="2">
    <source>
        <dbReference type="EMBL" id="GJE85277.1"/>
    </source>
</evidence>
<gene>
    <name evidence="2" type="ORF">PsYK624_013560</name>
</gene>
<evidence type="ECO:0000256" key="1">
    <source>
        <dbReference type="SAM" id="MobiDB-lite"/>
    </source>
</evidence>
<evidence type="ECO:0000313" key="3">
    <source>
        <dbReference type="Proteomes" id="UP000703269"/>
    </source>
</evidence>